<organism evidence="2">
    <name type="scientific">Arundo donax</name>
    <name type="common">Giant reed</name>
    <name type="synonym">Donax arundinaceus</name>
    <dbReference type="NCBI Taxonomy" id="35708"/>
    <lineage>
        <taxon>Eukaryota</taxon>
        <taxon>Viridiplantae</taxon>
        <taxon>Streptophyta</taxon>
        <taxon>Embryophyta</taxon>
        <taxon>Tracheophyta</taxon>
        <taxon>Spermatophyta</taxon>
        <taxon>Magnoliopsida</taxon>
        <taxon>Liliopsida</taxon>
        <taxon>Poales</taxon>
        <taxon>Poaceae</taxon>
        <taxon>PACMAD clade</taxon>
        <taxon>Arundinoideae</taxon>
        <taxon>Arundineae</taxon>
        <taxon>Arundo</taxon>
    </lineage>
</organism>
<accession>A0A0A8YH88</accession>
<reference evidence="2" key="1">
    <citation type="submission" date="2014-09" db="EMBL/GenBank/DDBJ databases">
        <authorList>
            <person name="Magalhaes I.L.F."/>
            <person name="Oliveira U."/>
            <person name="Santos F.R."/>
            <person name="Vidigal T.H.D.A."/>
            <person name="Brescovit A.D."/>
            <person name="Santos A.J."/>
        </authorList>
    </citation>
    <scope>NUCLEOTIDE SEQUENCE</scope>
    <source>
        <tissue evidence="2">Shoot tissue taken approximately 20 cm above the soil surface</tissue>
    </source>
</reference>
<feature type="transmembrane region" description="Helical" evidence="1">
    <location>
        <begin position="26"/>
        <end position="45"/>
    </location>
</feature>
<proteinExistence type="predicted"/>
<keyword evidence="1" id="KW-0812">Transmembrane</keyword>
<name>A0A0A8YH88_ARUDO</name>
<evidence type="ECO:0000256" key="1">
    <source>
        <dbReference type="SAM" id="Phobius"/>
    </source>
</evidence>
<dbReference type="AlphaFoldDB" id="A0A0A8YH88"/>
<evidence type="ECO:0000313" key="2">
    <source>
        <dbReference type="EMBL" id="JAD25804.1"/>
    </source>
</evidence>
<keyword evidence="1" id="KW-1133">Transmembrane helix</keyword>
<dbReference type="EMBL" id="GBRH01272091">
    <property type="protein sequence ID" value="JAD25804.1"/>
    <property type="molecule type" value="Transcribed_RNA"/>
</dbReference>
<protein>
    <submittedName>
        <fullName evidence="2">Uncharacterized protein</fullName>
    </submittedName>
</protein>
<reference evidence="2" key="2">
    <citation type="journal article" date="2015" name="Data Brief">
        <title>Shoot transcriptome of the giant reed, Arundo donax.</title>
        <authorList>
            <person name="Barrero R.A."/>
            <person name="Guerrero F.D."/>
            <person name="Moolhuijzen P."/>
            <person name="Goolsby J.A."/>
            <person name="Tidwell J."/>
            <person name="Bellgard S.E."/>
            <person name="Bellgard M.I."/>
        </authorList>
    </citation>
    <scope>NUCLEOTIDE SEQUENCE</scope>
    <source>
        <tissue evidence="2">Shoot tissue taken approximately 20 cm above the soil surface</tissue>
    </source>
</reference>
<keyword evidence="1" id="KW-0472">Membrane</keyword>
<sequence>MIFYCVHWGSKYIEKFALMNLYQGPLISLIDFLICNYSHCLLVFISNKAAIIFIKFPLLYELVWSLE</sequence>